<dbReference type="Gene3D" id="3.90.950.10">
    <property type="match status" value="1"/>
</dbReference>
<dbReference type="PANTHER" id="PTHR43213:SF5">
    <property type="entry name" value="BIFUNCTIONAL DTTP_UTP PYROPHOSPHATASE_METHYLTRANSFERASE PROTEIN-RELATED"/>
    <property type="match status" value="1"/>
</dbReference>
<dbReference type="GO" id="GO:0016787">
    <property type="term" value="F:hydrolase activity"/>
    <property type="evidence" value="ECO:0007669"/>
    <property type="project" value="UniProtKB-KW"/>
</dbReference>
<sequence>MSSAMKIVLASGSPQRLALLKQIGIEPIVKVSGFDENFSKTCPVVEFVEKTAEKKALDVRSMMINEDYDVIIGCDTVVVLDNEIIGKPSDASDAVRTLKRLSGRVHEVYSGVALLQKNGGCEIFTEKTKVKFSELSLAVIENYVNSGEPLKCAGSYAIQGRGAILVEWIEGCFYNVVGLPLNRIIRKLRTIDVRTGEDALF</sequence>
<reference evidence="3 4" key="1">
    <citation type="submission" date="2024-08" db="EMBL/GenBank/DDBJ databases">
        <title>Gnathostoma spinigerum genome.</title>
        <authorList>
            <person name="Gonzalez-Bertolin B."/>
            <person name="Monzon S."/>
            <person name="Zaballos A."/>
            <person name="Jimenez P."/>
            <person name="Dekumyoy P."/>
            <person name="Varona S."/>
            <person name="Cuesta I."/>
            <person name="Sumanam S."/>
            <person name="Adisakwattana P."/>
            <person name="Gasser R.B."/>
            <person name="Hernandez-Gonzalez A."/>
            <person name="Young N.D."/>
            <person name="Perteguer M.J."/>
        </authorList>
    </citation>
    <scope>NUCLEOTIDE SEQUENCE [LARGE SCALE GENOMIC DNA]</scope>
    <source>
        <strain evidence="3">AL3</strain>
        <tissue evidence="3">Liver</tissue>
    </source>
</reference>
<evidence type="ECO:0000256" key="1">
    <source>
        <dbReference type="ARBA" id="ARBA00001968"/>
    </source>
</evidence>
<protein>
    <recommendedName>
        <fullName evidence="5">Maf-like protein</fullName>
    </recommendedName>
</protein>
<dbReference type="Proteomes" id="UP001608902">
    <property type="component" value="Unassembled WGS sequence"/>
</dbReference>
<keyword evidence="2" id="KW-0378">Hydrolase</keyword>
<accession>A0ABD6F187</accession>
<dbReference type="Pfam" id="PF02545">
    <property type="entry name" value="Maf"/>
    <property type="match status" value="1"/>
</dbReference>
<dbReference type="InterPro" id="IPR029001">
    <property type="entry name" value="ITPase-like_fam"/>
</dbReference>
<organism evidence="3 4">
    <name type="scientific">Gnathostoma spinigerum</name>
    <dbReference type="NCBI Taxonomy" id="75299"/>
    <lineage>
        <taxon>Eukaryota</taxon>
        <taxon>Metazoa</taxon>
        <taxon>Ecdysozoa</taxon>
        <taxon>Nematoda</taxon>
        <taxon>Chromadorea</taxon>
        <taxon>Rhabditida</taxon>
        <taxon>Spirurina</taxon>
        <taxon>Gnathostomatomorpha</taxon>
        <taxon>Gnathostomatoidea</taxon>
        <taxon>Gnathostomatidae</taxon>
        <taxon>Gnathostoma</taxon>
    </lineage>
</organism>
<dbReference type="InterPro" id="IPR003697">
    <property type="entry name" value="Maf-like"/>
</dbReference>
<dbReference type="PANTHER" id="PTHR43213">
    <property type="entry name" value="BIFUNCTIONAL DTTP/UTP PYROPHOSPHATASE/METHYLTRANSFERASE PROTEIN-RELATED"/>
    <property type="match status" value="1"/>
</dbReference>
<dbReference type="SUPFAM" id="SSF52972">
    <property type="entry name" value="ITPase-like"/>
    <property type="match status" value="1"/>
</dbReference>
<dbReference type="PIRSF" id="PIRSF006305">
    <property type="entry name" value="Maf"/>
    <property type="match status" value="1"/>
</dbReference>
<comment type="caution">
    <text evidence="3">The sequence shown here is derived from an EMBL/GenBank/DDBJ whole genome shotgun (WGS) entry which is preliminary data.</text>
</comment>
<evidence type="ECO:0000256" key="2">
    <source>
        <dbReference type="ARBA" id="ARBA00022801"/>
    </source>
</evidence>
<name>A0ABD6F187_9BILA</name>
<dbReference type="NCBIfam" id="TIGR00172">
    <property type="entry name" value="maf"/>
    <property type="match status" value="1"/>
</dbReference>
<dbReference type="EMBL" id="JBGFUD010010606">
    <property type="protein sequence ID" value="MFH4982957.1"/>
    <property type="molecule type" value="Genomic_DNA"/>
</dbReference>
<dbReference type="CDD" id="cd00555">
    <property type="entry name" value="Maf"/>
    <property type="match status" value="1"/>
</dbReference>
<comment type="cofactor">
    <cofactor evidence="1">
        <name>a divalent metal cation</name>
        <dbReference type="ChEBI" id="CHEBI:60240"/>
    </cofactor>
</comment>
<keyword evidence="4" id="KW-1185">Reference proteome</keyword>
<evidence type="ECO:0000313" key="3">
    <source>
        <dbReference type="EMBL" id="MFH4982957.1"/>
    </source>
</evidence>
<dbReference type="AlphaFoldDB" id="A0ABD6F187"/>
<evidence type="ECO:0000313" key="4">
    <source>
        <dbReference type="Proteomes" id="UP001608902"/>
    </source>
</evidence>
<proteinExistence type="inferred from homology"/>
<dbReference type="HAMAP" id="MF_00528">
    <property type="entry name" value="Maf"/>
    <property type="match status" value="1"/>
</dbReference>
<evidence type="ECO:0008006" key="5">
    <source>
        <dbReference type="Google" id="ProtNLM"/>
    </source>
</evidence>
<gene>
    <name evidence="3" type="ORF">AB6A40_009666</name>
</gene>